<proteinExistence type="predicted"/>
<comment type="caution">
    <text evidence="1">The sequence shown here is derived from an EMBL/GenBank/DDBJ whole genome shotgun (WGS) entry which is preliminary data.</text>
</comment>
<dbReference type="Proteomes" id="UP001153678">
    <property type="component" value="Unassembled WGS sequence"/>
</dbReference>
<reference evidence="1" key="1">
    <citation type="submission" date="2022-08" db="EMBL/GenBank/DDBJ databases">
        <authorList>
            <person name="Kallberg Y."/>
            <person name="Tangrot J."/>
            <person name="Rosling A."/>
        </authorList>
    </citation>
    <scope>NUCLEOTIDE SEQUENCE</scope>
    <source>
        <strain evidence="1">Wild A</strain>
    </source>
</reference>
<evidence type="ECO:0000313" key="2">
    <source>
        <dbReference type="Proteomes" id="UP001153678"/>
    </source>
</evidence>
<accession>A0A9W4X5Y0</accession>
<dbReference type="AlphaFoldDB" id="A0A9W4X5Y0"/>
<keyword evidence="2" id="KW-1185">Reference proteome</keyword>
<protein>
    <submittedName>
        <fullName evidence="1">4947_t:CDS:1</fullName>
    </submittedName>
</protein>
<organism evidence="1 2">
    <name type="scientific">Funneliformis geosporum</name>
    <dbReference type="NCBI Taxonomy" id="1117311"/>
    <lineage>
        <taxon>Eukaryota</taxon>
        <taxon>Fungi</taxon>
        <taxon>Fungi incertae sedis</taxon>
        <taxon>Mucoromycota</taxon>
        <taxon>Glomeromycotina</taxon>
        <taxon>Glomeromycetes</taxon>
        <taxon>Glomerales</taxon>
        <taxon>Glomeraceae</taxon>
        <taxon>Funneliformis</taxon>
    </lineage>
</organism>
<feature type="non-terminal residue" evidence="1">
    <location>
        <position position="75"/>
    </location>
</feature>
<name>A0A9W4X5Y0_9GLOM</name>
<sequence length="75" mass="8509">ENKLKDKKLKSLSRELETCYKTLSHQGSAILAYEDEIASLNSPMVLLELLRDIAIAIDRVKLYVNGDRSFDPKIS</sequence>
<evidence type="ECO:0000313" key="1">
    <source>
        <dbReference type="EMBL" id="CAI2197296.1"/>
    </source>
</evidence>
<dbReference type="EMBL" id="CAMKVN010016044">
    <property type="protein sequence ID" value="CAI2197296.1"/>
    <property type="molecule type" value="Genomic_DNA"/>
</dbReference>
<gene>
    <name evidence="1" type="ORF">FWILDA_LOCUS18006</name>
</gene>